<dbReference type="EMBL" id="CAXLJM020000049">
    <property type="protein sequence ID" value="CAL8112992.1"/>
    <property type="molecule type" value="Genomic_DNA"/>
</dbReference>
<gene>
    <name evidence="2" type="ORF">ODALV1_LOCUS15871</name>
</gene>
<dbReference type="InterPro" id="IPR001251">
    <property type="entry name" value="CRAL-TRIO_dom"/>
</dbReference>
<evidence type="ECO:0000313" key="3">
    <source>
        <dbReference type="Proteomes" id="UP001642540"/>
    </source>
</evidence>
<dbReference type="PANTHER" id="PTHR23324:SF83">
    <property type="entry name" value="SEC14-LIKE PROTEIN 2"/>
    <property type="match status" value="1"/>
</dbReference>
<dbReference type="Gene3D" id="3.40.525.10">
    <property type="entry name" value="CRAL-TRIO lipid binding domain"/>
    <property type="match status" value="1"/>
</dbReference>
<evidence type="ECO:0000313" key="2">
    <source>
        <dbReference type="EMBL" id="CAL8112992.1"/>
    </source>
</evidence>
<dbReference type="PROSITE" id="PS50191">
    <property type="entry name" value="CRAL_TRIO"/>
    <property type="match status" value="1"/>
</dbReference>
<feature type="domain" description="CRAL-TRIO" evidence="1">
    <location>
        <begin position="119"/>
        <end position="284"/>
    </location>
</feature>
<dbReference type="SMART" id="SM00516">
    <property type="entry name" value="SEC14"/>
    <property type="match status" value="1"/>
</dbReference>
<comment type="caution">
    <text evidence="2">The sequence shown here is derived from an EMBL/GenBank/DDBJ whole genome shotgun (WGS) entry which is preliminary data.</text>
</comment>
<dbReference type="CDD" id="cd00170">
    <property type="entry name" value="SEC14"/>
    <property type="match status" value="1"/>
</dbReference>
<accession>A0ABP1QVS2</accession>
<proteinExistence type="predicted"/>
<name>A0ABP1QVS2_9HEXA</name>
<reference evidence="2 3" key="1">
    <citation type="submission" date="2024-08" db="EMBL/GenBank/DDBJ databases">
        <authorList>
            <person name="Cucini C."/>
            <person name="Frati F."/>
        </authorList>
    </citation>
    <scope>NUCLEOTIDE SEQUENCE [LARGE SCALE GENOMIC DNA]</scope>
</reference>
<sequence>MYHYFHLTMNSLKLGHFYASILFSLNIFNFCNAVAVEQDLSLTKMERIALEKFKHEVSSLVSEDYMKEDIYLIRWLRAKNLNHEQATAMLLENLKWRKLNNMSTIHQEDWSDFRDDYEYFIDTHDKSGRPIATLRFGDWDIRNAILTGKGQRLTRYLYKALDEVTAKIRALQREGKQITQWVSLLDMEGYAISTHGCLGCLGVYLSYVTAYENYFPGSVHDIILVNTPSIFEVVLRITRPLLGEATRNMLHVFGTNKNQWQSYLLKNIDANQLDYHFGGTKIRS</sequence>
<dbReference type="Pfam" id="PF00650">
    <property type="entry name" value="CRAL_TRIO"/>
    <property type="match status" value="1"/>
</dbReference>
<protein>
    <recommendedName>
        <fullName evidence="1">CRAL-TRIO domain-containing protein</fullName>
    </recommendedName>
</protein>
<dbReference type="PANTHER" id="PTHR23324">
    <property type="entry name" value="SEC14 RELATED PROTEIN"/>
    <property type="match status" value="1"/>
</dbReference>
<dbReference type="InterPro" id="IPR036865">
    <property type="entry name" value="CRAL-TRIO_dom_sf"/>
</dbReference>
<dbReference type="InterPro" id="IPR036273">
    <property type="entry name" value="CRAL/TRIO_N_dom_sf"/>
</dbReference>
<evidence type="ECO:0000259" key="1">
    <source>
        <dbReference type="PROSITE" id="PS50191"/>
    </source>
</evidence>
<dbReference type="Proteomes" id="UP001642540">
    <property type="component" value="Unassembled WGS sequence"/>
</dbReference>
<keyword evidence="3" id="KW-1185">Reference proteome</keyword>
<dbReference type="InterPro" id="IPR051064">
    <property type="entry name" value="SEC14/CRAL-TRIO_domain"/>
</dbReference>
<dbReference type="SUPFAM" id="SSF46938">
    <property type="entry name" value="CRAL/TRIO N-terminal domain"/>
    <property type="match status" value="1"/>
</dbReference>
<organism evidence="2 3">
    <name type="scientific">Orchesella dallaii</name>
    <dbReference type="NCBI Taxonomy" id="48710"/>
    <lineage>
        <taxon>Eukaryota</taxon>
        <taxon>Metazoa</taxon>
        <taxon>Ecdysozoa</taxon>
        <taxon>Arthropoda</taxon>
        <taxon>Hexapoda</taxon>
        <taxon>Collembola</taxon>
        <taxon>Entomobryomorpha</taxon>
        <taxon>Entomobryoidea</taxon>
        <taxon>Orchesellidae</taxon>
        <taxon>Orchesellinae</taxon>
        <taxon>Orchesella</taxon>
    </lineage>
</organism>
<dbReference type="SUPFAM" id="SSF52087">
    <property type="entry name" value="CRAL/TRIO domain"/>
    <property type="match status" value="1"/>
</dbReference>